<sequence>MKLAIAQFSPAADGITRDTQKFQHALDLISAHGGGTLYVDSGRYMLGGLLLGSNTCLHLEAGAELIVSDNYQDFAQARTHSSAECSDRAFLYALNAQNITICGSGKIFGSADAYFSATPNEQGYRIPLELRPRIIVFEGCQNVQLREFTIEHAPMWTIHLVSCNNVKISELTVQNDLTMANTDALDIDSCQLVHITNSLFSAADDAICLKTTRKPAFLQQPAQQIVISNCTLQSKSCALKIGTETFADIEDVSVSNCTIYQSNRGIGIISRDGGHLRRMQFSHIMFTCQTAHPCHWGKADPLFVSVRHRDPAITPGKIEWISFSHLSGISEGAINLHSTPAGMVSHIRIDHLQLEQRQTDSPEQGLYDVRPPCNPLRPTGMGLDNAYCLDPDTQRAFGVESYPHGMPVIYAVGVEDLTLEQLSVQRPDPLPEGWNSEHIELVEE</sequence>
<dbReference type="InterPro" id="IPR000743">
    <property type="entry name" value="Glyco_hydro_28"/>
</dbReference>
<dbReference type="Proteomes" id="UP000218796">
    <property type="component" value="Unassembled WGS sequence"/>
</dbReference>
<evidence type="ECO:0000256" key="3">
    <source>
        <dbReference type="ARBA" id="ARBA00023295"/>
    </source>
</evidence>
<dbReference type="Gene3D" id="2.160.20.10">
    <property type="entry name" value="Single-stranded right-handed beta-helix, Pectin lyase-like"/>
    <property type="match status" value="1"/>
</dbReference>
<dbReference type="KEGG" id="hpar:AL518_00410"/>
<dbReference type="SUPFAM" id="SSF51126">
    <property type="entry name" value="Pectin lyase-like"/>
    <property type="match status" value="1"/>
</dbReference>
<dbReference type="GO" id="GO:0004650">
    <property type="term" value="F:polygalacturonase activity"/>
    <property type="evidence" value="ECO:0007669"/>
    <property type="project" value="InterPro"/>
</dbReference>
<gene>
    <name evidence="5" type="ORF">CJD50_21130</name>
</gene>
<evidence type="ECO:0000256" key="2">
    <source>
        <dbReference type="ARBA" id="ARBA00022801"/>
    </source>
</evidence>
<evidence type="ECO:0000313" key="5">
    <source>
        <dbReference type="EMBL" id="PAV94352.1"/>
    </source>
</evidence>
<organism evidence="5 6">
    <name type="scientific">Hafnia paralvei</name>
    <dbReference type="NCBI Taxonomy" id="546367"/>
    <lineage>
        <taxon>Bacteria</taxon>
        <taxon>Pseudomonadati</taxon>
        <taxon>Pseudomonadota</taxon>
        <taxon>Gammaproteobacteria</taxon>
        <taxon>Enterobacterales</taxon>
        <taxon>Hafniaceae</taxon>
        <taxon>Hafnia</taxon>
    </lineage>
</organism>
<proteinExistence type="inferred from homology"/>
<evidence type="ECO:0008006" key="7">
    <source>
        <dbReference type="Google" id="ProtNLM"/>
    </source>
</evidence>
<keyword evidence="2 4" id="KW-0378">Hydrolase</keyword>
<accession>A0A2A2M771</accession>
<comment type="caution">
    <text evidence="5">The sequence shown here is derived from an EMBL/GenBank/DDBJ whole genome shotgun (WGS) entry which is preliminary data.</text>
</comment>
<reference evidence="5 6" key="1">
    <citation type="submission" date="2017-08" db="EMBL/GenBank/DDBJ databases">
        <title>Draft Genome Sequence of Hafnia alvei CITHA-6 Isolated from Raw Bovine Milk.</title>
        <authorList>
            <person name="Culligan E.P."/>
            <person name="Mcsweeney A."/>
            <person name="O'Doherty C."/>
            <person name="Gleeson E."/>
            <person name="O'Riordan D."/>
            <person name="Sleator R.D."/>
        </authorList>
    </citation>
    <scope>NUCLEOTIDE SEQUENCE [LARGE SCALE GENOMIC DNA]</scope>
    <source>
        <strain evidence="5 6">CITHA-6</strain>
    </source>
</reference>
<evidence type="ECO:0000256" key="4">
    <source>
        <dbReference type="RuleBase" id="RU361169"/>
    </source>
</evidence>
<keyword evidence="6" id="KW-1185">Reference proteome</keyword>
<protein>
    <recommendedName>
        <fullName evidence="7">Glycoside hydrolase family 28 protein</fullName>
    </recommendedName>
</protein>
<evidence type="ECO:0000313" key="6">
    <source>
        <dbReference type="Proteomes" id="UP000218796"/>
    </source>
</evidence>
<dbReference type="GO" id="GO:0005975">
    <property type="term" value="P:carbohydrate metabolic process"/>
    <property type="evidence" value="ECO:0007669"/>
    <property type="project" value="InterPro"/>
</dbReference>
<dbReference type="RefSeq" id="WP_039185812.1">
    <property type="nucleotide sequence ID" value="NZ_CALECD010000010.1"/>
</dbReference>
<dbReference type="InterPro" id="IPR011050">
    <property type="entry name" value="Pectin_lyase_fold/virulence"/>
</dbReference>
<dbReference type="AlphaFoldDB" id="A0A2A2M771"/>
<keyword evidence="3 4" id="KW-0326">Glycosidase</keyword>
<name>A0A2A2M771_9GAMM</name>
<evidence type="ECO:0000256" key="1">
    <source>
        <dbReference type="ARBA" id="ARBA00008834"/>
    </source>
</evidence>
<dbReference type="InterPro" id="IPR051801">
    <property type="entry name" value="GH28_Enzymes"/>
</dbReference>
<dbReference type="PANTHER" id="PTHR31339:SF9">
    <property type="entry name" value="PLASMIN AND FIBRONECTIN-BINDING PROTEIN A"/>
    <property type="match status" value="1"/>
</dbReference>
<dbReference type="EMBL" id="NQMS01000014">
    <property type="protein sequence ID" value="PAV94352.1"/>
    <property type="molecule type" value="Genomic_DNA"/>
</dbReference>
<dbReference type="Pfam" id="PF00295">
    <property type="entry name" value="Glyco_hydro_28"/>
    <property type="match status" value="1"/>
</dbReference>
<comment type="similarity">
    <text evidence="1 4">Belongs to the glycosyl hydrolase 28 family.</text>
</comment>
<dbReference type="OrthoDB" id="9795222at2"/>
<dbReference type="GeneID" id="69637296"/>
<dbReference type="InterPro" id="IPR012334">
    <property type="entry name" value="Pectin_lyas_fold"/>
</dbReference>
<dbReference type="PANTHER" id="PTHR31339">
    <property type="entry name" value="PECTIN LYASE-RELATED"/>
    <property type="match status" value="1"/>
</dbReference>